<dbReference type="GO" id="GO:0009236">
    <property type="term" value="P:cobalamin biosynthetic process"/>
    <property type="evidence" value="ECO:0007669"/>
    <property type="project" value="InterPro"/>
</dbReference>
<dbReference type="PANTHER" id="PTHR46638:SF1">
    <property type="entry name" value="CORRINOID ADENOSYLTRANSFERASE"/>
    <property type="match status" value="1"/>
</dbReference>
<dbReference type="InterPro" id="IPR003724">
    <property type="entry name" value="CblAdoTrfase_CobA"/>
</dbReference>
<protein>
    <submittedName>
        <fullName evidence="1">Putative cob(I)yrinic acid a c-diamide adenosyltransferase</fullName>
        <ecNumber evidence="1">2.5.1.17</ecNumber>
    </submittedName>
</protein>
<name>A0A0J8DC62_CLOCY</name>
<proteinExistence type="predicted"/>
<dbReference type="Pfam" id="PF02572">
    <property type="entry name" value="CobA_CobO_BtuR"/>
    <property type="match status" value="1"/>
</dbReference>
<dbReference type="PANTHER" id="PTHR46638">
    <property type="entry name" value="CORRINOID ADENOSYLTRANSFERASE"/>
    <property type="match status" value="1"/>
</dbReference>
<dbReference type="GO" id="GO:0005524">
    <property type="term" value="F:ATP binding"/>
    <property type="evidence" value="ECO:0007669"/>
    <property type="project" value="InterPro"/>
</dbReference>
<evidence type="ECO:0000313" key="1">
    <source>
        <dbReference type="EMBL" id="KMT21848.1"/>
    </source>
</evidence>
<organism evidence="1 2">
    <name type="scientific">Clostridium cylindrosporum DSM 605</name>
    <dbReference type="NCBI Taxonomy" id="1121307"/>
    <lineage>
        <taxon>Bacteria</taxon>
        <taxon>Bacillati</taxon>
        <taxon>Bacillota</taxon>
        <taxon>Clostridia</taxon>
        <taxon>Eubacteriales</taxon>
        <taxon>Clostridiaceae</taxon>
        <taxon>Clostridium</taxon>
    </lineage>
</organism>
<dbReference type="STRING" id="1121307.CLCY_3c01190"/>
<comment type="caution">
    <text evidence="1">The sequence shown here is derived from an EMBL/GenBank/DDBJ whole genome shotgun (WGS) entry which is preliminary data.</text>
</comment>
<evidence type="ECO:0000313" key="2">
    <source>
        <dbReference type="Proteomes" id="UP000036756"/>
    </source>
</evidence>
<dbReference type="Gene3D" id="3.40.50.300">
    <property type="entry name" value="P-loop containing nucleotide triphosphate hydrolases"/>
    <property type="match status" value="1"/>
</dbReference>
<dbReference type="InterPro" id="IPR027417">
    <property type="entry name" value="P-loop_NTPase"/>
</dbReference>
<dbReference type="EC" id="2.5.1.17" evidence="1"/>
<dbReference type="AlphaFoldDB" id="A0A0J8DC62"/>
<keyword evidence="2" id="KW-1185">Reference proteome</keyword>
<gene>
    <name evidence="1" type="ORF">CLCY_3c01190</name>
</gene>
<sequence>MERQGLVHIYCGDGKGKTTASIGLIIRALGSGMKVVFLQFLKNSPTSELNILSYLDNLTILRGKQGNVFSFSMTDEEKRLSTEIHNNNLKRAIEIAMSLQCDMLVLDEVIGAYNRNLVDKDMLLEFLDRKPSTLEVVLTGRGPDANLTDRADYISEIKKIKHPFDMGISARVGIER</sequence>
<keyword evidence="1" id="KW-0808">Transferase</keyword>
<reference evidence="1 2" key="1">
    <citation type="submission" date="2015-06" db="EMBL/GenBank/DDBJ databases">
        <title>Draft genome sequence of the purine-degrading Clostridium cylindrosporum HC-1 (DSM 605).</title>
        <authorList>
            <person name="Poehlein A."/>
            <person name="Schiel-Bengelsdorf B."/>
            <person name="Bengelsdorf F."/>
            <person name="Daniel R."/>
            <person name="Duerre P."/>
        </authorList>
    </citation>
    <scope>NUCLEOTIDE SEQUENCE [LARGE SCALE GENOMIC DNA]</scope>
    <source>
        <strain evidence="1 2">DSM 605</strain>
    </source>
</reference>
<dbReference type="GO" id="GO:0008817">
    <property type="term" value="F:corrinoid adenosyltransferase activity"/>
    <property type="evidence" value="ECO:0007669"/>
    <property type="project" value="UniProtKB-EC"/>
</dbReference>
<dbReference type="PATRIC" id="fig|1121307.3.peg.1471"/>
<dbReference type="PIRSF" id="PIRSF015617">
    <property type="entry name" value="Adensltrnsf_CobA"/>
    <property type="match status" value="1"/>
</dbReference>
<dbReference type="SUPFAM" id="SSF52540">
    <property type="entry name" value="P-loop containing nucleoside triphosphate hydrolases"/>
    <property type="match status" value="1"/>
</dbReference>
<dbReference type="Proteomes" id="UP000036756">
    <property type="component" value="Unassembled WGS sequence"/>
</dbReference>
<accession>A0A0J8DC62</accession>
<dbReference type="OrthoDB" id="9810309at2"/>
<dbReference type="RefSeq" id="WP_048570501.1">
    <property type="nucleotide sequence ID" value="NZ_LFVU01000026.1"/>
</dbReference>
<dbReference type="EMBL" id="LFVU01000026">
    <property type="protein sequence ID" value="KMT21848.1"/>
    <property type="molecule type" value="Genomic_DNA"/>
</dbReference>